<dbReference type="EMBL" id="CAJVCH010043254">
    <property type="protein sequence ID" value="CAG7717087.1"/>
    <property type="molecule type" value="Genomic_DNA"/>
</dbReference>
<gene>
    <name evidence="1" type="ORF">AFUS01_LOCUS6563</name>
</gene>
<sequence length="71" mass="8505">MRAWYHTHNLKSIMKKRGRNRRRTQVGWNAMTTTEYILTVRVQMFTTRQTEKVQNPPCAVLLLSLEQPPYQ</sequence>
<organism evidence="1 2">
    <name type="scientific">Allacma fusca</name>
    <dbReference type="NCBI Taxonomy" id="39272"/>
    <lineage>
        <taxon>Eukaryota</taxon>
        <taxon>Metazoa</taxon>
        <taxon>Ecdysozoa</taxon>
        <taxon>Arthropoda</taxon>
        <taxon>Hexapoda</taxon>
        <taxon>Collembola</taxon>
        <taxon>Symphypleona</taxon>
        <taxon>Sminthuridae</taxon>
        <taxon>Allacma</taxon>
    </lineage>
</organism>
<evidence type="ECO:0000313" key="2">
    <source>
        <dbReference type="Proteomes" id="UP000708208"/>
    </source>
</evidence>
<dbReference type="Proteomes" id="UP000708208">
    <property type="component" value="Unassembled WGS sequence"/>
</dbReference>
<evidence type="ECO:0000313" key="1">
    <source>
        <dbReference type="EMBL" id="CAG7717087.1"/>
    </source>
</evidence>
<comment type="caution">
    <text evidence="1">The sequence shown here is derived from an EMBL/GenBank/DDBJ whole genome shotgun (WGS) entry which is preliminary data.</text>
</comment>
<name>A0A8J2JFP2_9HEXA</name>
<accession>A0A8J2JFP2</accession>
<protein>
    <submittedName>
        <fullName evidence="1">Uncharacterized protein</fullName>
    </submittedName>
</protein>
<reference evidence="1" key="1">
    <citation type="submission" date="2021-06" db="EMBL/GenBank/DDBJ databases">
        <authorList>
            <person name="Hodson N. C."/>
            <person name="Mongue J. A."/>
            <person name="Jaron S. K."/>
        </authorList>
    </citation>
    <scope>NUCLEOTIDE SEQUENCE</scope>
</reference>
<proteinExistence type="predicted"/>
<dbReference type="AlphaFoldDB" id="A0A8J2JFP2"/>
<keyword evidence="2" id="KW-1185">Reference proteome</keyword>